<dbReference type="OrthoDB" id="9045220at2759"/>
<dbReference type="SUPFAM" id="SSF48726">
    <property type="entry name" value="Immunoglobulin"/>
    <property type="match status" value="1"/>
</dbReference>
<dbReference type="AlphaFoldDB" id="A0A851DTG1"/>
<keyword evidence="5" id="KW-1185">Reference proteome</keyword>
<keyword evidence="2" id="KW-0472">Membrane</keyword>
<dbReference type="GO" id="GO:0005576">
    <property type="term" value="C:extracellular region"/>
    <property type="evidence" value="ECO:0007669"/>
    <property type="project" value="InterPro"/>
</dbReference>
<feature type="transmembrane region" description="Helical" evidence="2">
    <location>
        <begin position="379"/>
        <end position="400"/>
    </location>
</feature>
<dbReference type="InterPro" id="IPR010857">
    <property type="entry name" value="Sp38-bd"/>
</dbReference>
<proteinExistence type="predicted"/>
<dbReference type="InterPro" id="IPR011641">
    <property type="entry name" value="Tyr-kin_ephrin_A/B_rcpt-like"/>
</dbReference>
<comment type="caution">
    <text evidence="4">The sequence shown here is derived from an EMBL/GenBank/DDBJ whole genome shotgun (WGS) entry which is preliminary data.</text>
</comment>
<evidence type="ECO:0000256" key="2">
    <source>
        <dbReference type="SAM" id="Phobius"/>
    </source>
</evidence>
<dbReference type="Gene3D" id="2.10.50.10">
    <property type="entry name" value="Tumor Necrosis Factor Receptor, subunit A, domain 2"/>
    <property type="match status" value="1"/>
</dbReference>
<reference evidence="4" key="1">
    <citation type="submission" date="2019-10" db="EMBL/GenBank/DDBJ databases">
        <title>Bird 10,000 Genomes (B10K) Project - Family phase.</title>
        <authorList>
            <person name="Zhang G."/>
        </authorList>
    </citation>
    <scope>NUCLEOTIDE SEQUENCE</scope>
    <source>
        <strain evidence="4">B10K-DU-002-69</strain>
        <tissue evidence="4">Muscle</tissue>
    </source>
</reference>
<feature type="compositionally biased region" description="Acidic residues" evidence="1">
    <location>
        <begin position="481"/>
        <end position="492"/>
    </location>
</feature>
<dbReference type="PANTHER" id="PTHR15443">
    <property type="entry name" value="ZONA PELLUCIDA BINDING PROTEIN SP38"/>
    <property type="match status" value="1"/>
</dbReference>
<dbReference type="Pfam" id="PF07354">
    <property type="entry name" value="Sp38"/>
    <property type="match status" value="1"/>
</dbReference>
<feature type="non-terminal residue" evidence="4">
    <location>
        <position position="1"/>
    </location>
</feature>
<keyword evidence="2" id="KW-1133">Transmembrane helix</keyword>
<dbReference type="InterPro" id="IPR036179">
    <property type="entry name" value="Ig-like_dom_sf"/>
</dbReference>
<dbReference type="SMART" id="SM01411">
    <property type="entry name" value="Ephrin_rec_like"/>
    <property type="match status" value="1"/>
</dbReference>
<evidence type="ECO:0000313" key="4">
    <source>
        <dbReference type="EMBL" id="NWI70407.1"/>
    </source>
</evidence>
<feature type="non-terminal residue" evidence="4">
    <location>
        <position position="492"/>
    </location>
</feature>
<keyword evidence="2" id="KW-0812">Transmembrane</keyword>
<organism evidence="4 5">
    <name type="scientific">Todus mexicanus</name>
    <name type="common">Puerto Rican tody</name>
    <dbReference type="NCBI Taxonomy" id="135184"/>
    <lineage>
        <taxon>Eukaryota</taxon>
        <taxon>Metazoa</taxon>
        <taxon>Chordata</taxon>
        <taxon>Craniata</taxon>
        <taxon>Vertebrata</taxon>
        <taxon>Euteleostomi</taxon>
        <taxon>Archelosauria</taxon>
        <taxon>Archosauria</taxon>
        <taxon>Dinosauria</taxon>
        <taxon>Saurischia</taxon>
        <taxon>Theropoda</taxon>
        <taxon>Coelurosauria</taxon>
        <taxon>Aves</taxon>
        <taxon>Neognathae</taxon>
        <taxon>Neoaves</taxon>
        <taxon>Telluraves</taxon>
        <taxon>Coraciimorphae</taxon>
        <taxon>Coraciiformes</taxon>
        <taxon>Todidae</taxon>
        <taxon>Todus</taxon>
    </lineage>
</organism>
<dbReference type="EMBL" id="WEIS01090897">
    <property type="protein sequence ID" value="NWI70407.1"/>
    <property type="molecule type" value="Genomic_DNA"/>
</dbReference>
<dbReference type="GO" id="GO:0002199">
    <property type="term" value="C:zona pellucida receptor complex"/>
    <property type="evidence" value="ECO:0007669"/>
    <property type="project" value="TreeGrafter"/>
</dbReference>
<dbReference type="PROSITE" id="PS50835">
    <property type="entry name" value="IG_LIKE"/>
    <property type="match status" value="1"/>
</dbReference>
<evidence type="ECO:0000313" key="5">
    <source>
        <dbReference type="Proteomes" id="UP000660247"/>
    </source>
</evidence>
<protein>
    <submittedName>
        <fullName evidence="4">ZPBP2 protein</fullName>
    </submittedName>
</protein>
<evidence type="ECO:0000256" key="1">
    <source>
        <dbReference type="SAM" id="MobiDB-lite"/>
    </source>
</evidence>
<evidence type="ECO:0000259" key="3">
    <source>
        <dbReference type="PROSITE" id="PS50835"/>
    </source>
</evidence>
<dbReference type="InterPro" id="IPR048806">
    <property type="entry name" value="ZPBP1/2_N"/>
</dbReference>
<feature type="domain" description="Ig-like" evidence="3">
    <location>
        <begin position="53"/>
        <end position="141"/>
    </location>
</feature>
<dbReference type="Pfam" id="PF07699">
    <property type="entry name" value="Ephrin_rec_like"/>
    <property type="match status" value="1"/>
</dbReference>
<feature type="compositionally biased region" description="Polar residues" evidence="1">
    <location>
        <begin position="411"/>
        <end position="428"/>
    </location>
</feature>
<dbReference type="Proteomes" id="UP000660247">
    <property type="component" value="Unassembled WGS sequence"/>
</dbReference>
<dbReference type="GO" id="GO:0001669">
    <property type="term" value="C:acrosomal vesicle"/>
    <property type="evidence" value="ECO:0007669"/>
    <property type="project" value="TreeGrafter"/>
</dbReference>
<feature type="compositionally biased region" description="Low complexity" evidence="1">
    <location>
        <begin position="470"/>
        <end position="480"/>
    </location>
</feature>
<feature type="region of interest" description="Disordered" evidence="1">
    <location>
        <begin position="411"/>
        <end position="492"/>
    </location>
</feature>
<dbReference type="GO" id="GO:0001675">
    <property type="term" value="P:acrosome assembly"/>
    <property type="evidence" value="ECO:0007669"/>
    <property type="project" value="TreeGrafter"/>
</dbReference>
<feature type="compositionally biased region" description="Polar residues" evidence="1">
    <location>
        <begin position="447"/>
        <end position="457"/>
    </location>
</feature>
<accession>A0A851DTG1</accession>
<gene>
    <name evidence="4" type="primary">Zpbp2_0</name>
    <name evidence="4" type="ORF">TODMEX_R01790</name>
</gene>
<dbReference type="PANTHER" id="PTHR15443:SF5">
    <property type="entry name" value="ZONA PELLUCIDA-BINDING PROTEIN 1"/>
    <property type="match status" value="1"/>
</dbReference>
<sequence>HTAQRGKMFSAPGMWPDLGGPMRPLSVLGTMGILTLVLCSCSGKKMDVEMGVPSFCLSFSGLGIVFIHTNSSLYSLPCSPVEIEVADPIYHWVRDRPAPRAMPVTKEGHLLFQHFQTDDSGKYSCIISYVKHGIPVSQTFQYHIFGYHVVGGLDTVLLFHSMFCKDEWNEMFLQNLQKQLKQLEIKHHCEVHFTDIFCFPSLSNYSDRFIIQVQLEVSPFGPGWDEDCKSLDMEMVTDCYRYTVWYNLGQVQFALIRFFEEHKSFHITGLDIPDIHFTNKYIGSLKTKECIGGYGQTKELYRCHDCCILCPPGTFSPPKNNECCPCPVGTYSVIYGATSCTPCKDGMITKVPGASSMRDCVKDESTEQVVLIVNRIPPLILIILPLLLGLEFLFCLYSCYQFCREYGMSPPSASQKTESATSVETGTSFVKVPRESSLGGPDPEAATDSSHLDTYTPQGGDEENIHEAPTLAVTTDLATVTDEETLVPTSED</sequence>
<dbReference type="GO" id="GO:0007339">
    <property type="term" value="P:binding of sperm to zona pellucida"/>
    <property type="evidence" value="ECO:0007669"/>
    <property type="project" value="InterPro"/>
</dbReference>
<name>A0A851DTG1_TODME</name>
<dbReference type="InterPro" id="IPR007110">
    <property type="entry name" value="Ig-like_dom"/>
</dbReference>